<dbReference type="InterPro" id="IPR011662">
    <property type="entry name" value="Secretin/TonB_short_N"/>
</dbReference>
<dbReference type="Gene3D" id="2.170.130.10">
    <property type="entry name" value="TonB-dependent receptor, plug domain"/>
    <property type="match status" value="1"/>
</dbReference>
<dbReference type="PROSITE" id="PS52016">
    <property type="entry name" value="TONB_DEPENDENT_REC_3"/>
    <property type="match status" value="1"/>
</dbReference>
<dbReference type="InterPro" id="IPR039426">
    <property type="entry name" value="TonB-dep_rcpt-like"/>
</dbReference>
<keyword evidence="2 7" id="KW-0813">Transport</keyword>
<dbReference type="InterPro" id="IPR023996">
    <property type="entry name" value="TonB-dep_OMP_SusC/RagA"/>
</dbReference>
<accession>U2HWP8</accession>
<keyword evidence="6 7" id="KW-0998">Cell outer membrane</keyword>
<protein>
    <recommendedName>
        <fullName evidence="8">Secretin/TonB short N-terminal domain-containing protein</fullName>
    </recommendedName>
</protein>
<dbReference type="NCBIfam" id="TIGR04057">
    <property type="entry name" value="SusC_RagA_signa"/>
    <property type="match status" value="1"/>
</dbReference>
<dbReference type="Gene3D" id="2.40.170.20">
    <property type="entry name" value="TonB-dependent receptor, beta-barrel domain"/>
    <property type="match status" value="1"/>
</dbReference>
<evidence type="ECO:0000256" key="2">
    <source>
        <dbReference type="ARBA" id="ARBA00022448"/>
    </source>
</evidence>
<dbReference type="InterPro" id="IPR037066">
    <property type="entry name" value="Plug_dom_sf"/>
</dbReference>
<comment type="caution">
    <text evidence="9">The sequence shown here is derived from an EMBL/GenBank/DDBJ whole genome shotgun (WGS) entry which is preliminary data.</text>
</comment>
<evidence type="ECO:0000313" key="9">
    <source>
        <dbReference type="EMBL" id="ERJ59695.1"/>
    </source>
</evidence>
<organism evidence="9 10">
    <name type="scientific">Sphingobacterium paucimobilis HER1398</name>
    <dbReference type="NCBI Taxonomy" id="1346330"/>
    <lineage>
        <taxon>Bacteria</taxon>
        <taxon>Pseudomonadati</taxon>
        <taxon>Bacteroidota</taxon>
        <taxon>Sphingobacteriia</taxon>
        <taxon>Sphingobacteriales</taxon>
        <taxon>Sphingobacteriaceae</taxon>
        <taxon>Sphingobacterium</taxon>
    </lineage>
</organism>
<evidence type="ECO:0000259" key="8">
    <source>
        <dbReference type="SMART" id="SM00965"/>
    </source>
</evidence>
<feature type="domain" description="Secretin/TonB short N-terminal" evidence="8">
    <location>
        <begin position="46"/>
        <end position="97"/>
    </location>
</feature>
<dbReference type="InterPro" id="IPR008969">
    <property type="entry name" value="CarboxyPept-like_regulatory"/>
</dbReference>
<dbReference type="InterPro" id="IPR036942">
    <property type="entry name" value="Beta-barrel_TonB_sf"/>
</dbReference>
<dbReference type="GO" id="GO:0009279">
    <property type="term" value="C:cell outer membrane"/>
    <property type="evidence" value="ECO:0007669"/>
    <property type="project" value="UniProtKB-SubCell"/>
</dbReference>
<evidence type="ECO:0000256" key="4">
    <source>
        <dbReference type="ARBA" id="ARBA00022692"/>
    </source>
</evidence>
<evidence type="ECO:0000313" key="10">
    <source>
        <dbReference type="Proteomes" id="UP000016584"/>
    </source>
</evidence>
<name>U2HWP8_9SPHI</name>
<dbReference type="Pfam" id="PF07715">
    <property type="entry name" value="Plug"/>
    <property type="match status" value="1"/>
</dbReference>
<keyword evidence="5 7" id="KW-0472">Membrane</keyword>
<evidence type="ECO:0000256" key="7">
    <source>
        <dbReference type="PROSITE-ProRule" id="PRU01360"/>
    </source>
</evidence>
<sequence>MKLIIIIITIASLNAMSKGLAQTLSLKLKNKTIEEAFSAVKQQTGYRFIYPEEVLRDDRMINLDVKNASLISVLDVLFKNSGLSYQVHDGTIVVKKSFNTKLGIREESISQQMFSGTVTDQSGGGLAGVTIRNLTTGTTSATKENGRFELSGVQLGHELAFSLMGYQSYRLKVENLEFKLVRLSVEDQHLDEIIVIGYGEQTRRNVVGSVSQINGDELQKAPAMNITNVLGGRLPGLTTLQQSGRPGADNASLRIRGISSYGNNQTPLIMIDGVERPSFAYLDPSEIETISVLKDAVSTAVYGLQATNGIILITTKKGKANDTKINYDGSFQIGKNTRFPKFLNAIDYMLWYNKGTEMDNDYRLNQNQEPVPYVYGPQLIRSIYDGTNTNPLFGQTDWVGELLANNSYSQHHAVSISGGGEKSKYFSSLSHLDQGGVIKNTDFKRYNIRSNVSSNLTNYLSTDLKLAYRVEVGKTPGISPDNTSFLNPFYQAAMMLPNLPMYADNGVYTAHNSSVGWVSPLASVEHSGYQHRNNHIFQGDANIKFVVPGIEGLDVQLLVGYDKTNLESKIWLEPYKLMGRGRDQKTGTYTEMNTVPGITKTSLTQARNENSRMTFRPYINYLKTFGLHDISFLGLYEWSKYQSSTLSGIARNFPLEGIHELEFGSTDPLDITRPGGGSSQTARAGYVARLNYTFNKKYLLEAASRWDASVNFDKAYRWRMFPGLGLGWILSEEPFFKENVDFVDFFKFKYSVGRTGNDKLSSSLEFAYLQTYERPDKGAPVYVIGGVPVTSIYTSKPPNPMLSWETSVTHNIGFESQWLNNRFGFDFEFFRRYTTDIINNASSEYPPTMGGYFPAQVNDGEMLNRGIDAQVRYRDQVNSFKYSITANFNWAKNKIIKRRESENLPEWQRTVGRSYGEKLGFIVDGIYQTWEETKDAVSPSGGVVAPGFYKYRDLNGDGRISRADDMTFIGRSNMPEMMFGLNIDLQYKGFDFSTLFQGAALSSVLMSGLYEGSSATEGLESTTVMSRAFYQNGNAPYFLVENSWTPDNPNAEFPRLTAGKASLGAHHAHSNSGFLRNGAYLRVKSLQLGYTIPTHIIQKAKLAGIRLHATASNLFTWDYLKYFDPEMPNVNNGFYPQQKLFAFGLSVTFK</sequence>
<evidence type="ECO:0000256" key="5">
    <source>
        <dbReference type="ARBA" id="ARBA00023136"/>
    </source>
</evidence>
<dbReference type="InterPro" id="IPR023997">
    <property type="entry name" value="TonB-dep_OMP_SusC/RagA_CS"/>
</dbReference>
<evidence type="ECO:0000256" key="6">
    <source>
        <dbReference type="ARBA" id="ARBA00023237"/>
    </source>
</evidence>
<dbReference type="RefSeq" id="WP_021070028.1">
    <property type="nucleotide sequence ID" value="NZ_ATDL01000014.1"/>
</dbReference>
<dbReference type="SUPFAM" id="SSF56935">
    <property type="entry name" value="Porins"/>
    <property type="match status" value="1"/>
</dbReference>
<dbReference type="SUPFAM" id="SSF49464">
    <property type="entry name" value="Carboxypeptidase regulatory domain-like"/>
    <property type="match status" value="1"/>
</dbReference>
<evidence type="ECO:0000256" key="3">
    <source>
        <dbReference type="ARBA" id="ARBA00022452"/>
    </source>
</evidence>
<dbReference type="eggNOG" id="COG1629">
    <property type="taxonomic scope" value="Bacteria"/>
</dbReference>
<comment type="similarity">
    <text evidence="7">Belongs to the TonB-dependent receptor family.</text>
</comment>
<dbReference type="NCBIfam" id="TIGR04056">
    <property type="entry name" value="OMP_RagA_SusC"/>
    <property type="match status" value="1"/>
</dbReference>
<dbReference type="OrthoDB" id="9768177at2"/>
<keyword evidence="3 7" id="KW-1134">Transmembrane beta strand</keyword>
<proteinExistence type="inferred from homology"/>
<dbReference type="EMBL" id="ATDL01000014">
    <property type="protein sequence ID" value="ERJ59695.1"/>
    <property type="molecule type" value="Genomic_DNA"/>
</dbReference>
<keyword evidence="4 7" id="KW-0812">Transmembrane</keyword>
<reference evidence="9 10" key="1">
    <citation type="journal article" date="2013" name="Genome Announc.">
        <title>The Draft Genome Sequence of Sphingomonas paucimobilis Strain HER1398 (Proteobacteria), Host to the Giant PAU Phage, Indicates That It Is a Member of the Genus Sphingobacterium (Bacteroidetes).</title>
        <authorList>
            <person name="White R.A.III."/>
            <person name="Suttle C.A."/>
        </authorList>
    </citation>
    <scope>NUCLEOTIDE SEQUENCE [LARGE SCALE GENOMIC DNA]</scope>
    <source>
        <strain evidence="9 10">HER1398</strain>
    </source>
</reference>
<dbReference type="PATRIC" id="fig|1346330.5.peg.1857"/>
<dbReference type="AlphaFoldDB" id="U2HWP8"/>
<dbReference type="SMART" id="SM00965">
    <property type="entry name" value="STN"/>
    <property type="match status" value="1"/>
</dbReference>
<dbReference type="STRING" id="1346330.M472_13020"/>
<gene>
    <name evidence="9" type="ORF">M472_13020</name>
</gene>
<dbReference type="Proteomes" id="UP000016584">
    <property type="component" value="Unassembled WGS sequence"/>
</dbReference>
<evidence type="ECO:0000256" key="1">
    <source>
        <dbReference type="ARBA" id="ARBA00004571"/>
    </source>
</evidence>
<dbReference type="Pfam" id="PF13715">
    <property type="entry name" value="CarbopepD_reg_2"/>
    <property type="match status" value="1"/>
</dbReference>
<dbReference type="Pfam" id="PF07660">
    <property type="entry name" value="STN"/>
    <property type="match status" value="1"/>
</dbReference>
<comment type="subcellular location">
    <subcellularLocation>
        <location evidence="1 7">Cell outer membrane</location>
        <topology evidence="1 7">Multi-pass membrane protein</topology>
    </subcellularLocation>
</comment>
<keyword evidence="10" id="KW-1185">Reference proteome</keyword>
<dbReference type="InterPro" id="IPR012910">
    <property type="entry name" value="Plug_dom"/>
</dbReference>
<dbReference type="FunFam" id="2.170.130.10:FF:000003">
    <property type="entry name" value="SusC/RagA family TonB-linked outer membrane protein"/>
    <property type="match status" value="1"/>
</dbReference>